<organism evidence="1 2">
    <name type="scientific">Algibacter mikhailovii</name>
    <dbReference type="NCBI Taxonomy" id="425498"/>
    <lineage>
        <taxon>Bacteria</taxon>
        <taxon>Pseudomonadati</taxon>
        <taxon>Bacteroidota</taxon>
        <taxon>Flavobacteriia</taxon>
        <taxon>Flavobacteriales</taxon>
        <taxon>Flavobacteriaceae</taxon>
        <taxon>Algibacter</taxon>
    </lineage>
</organism>
<keyword evidence="2" id="KW-1185">Reference proteome</keyword>
<evidence type="ECO:0000313" key="2">
    <source>
        <dbReference type="Proteomes" id="UP000636004"/>
    </source>
</evidence>
<reference evidence="1" key="2">
    <citation type="submission" date="2020-09" db="EMBL/GenBank/DDBJ databases">
        <authorList>
            <person name="Sun Q."/>
            <person name="Kim S."/>
        </authorList>
    </citation>
    <scope>NUCLEOTIDE SEQUENCE</scope>
    <source>
        <strain evidence="1">KCTC 12710</strain>
    </source>
</reference>
<accession>A0A918RDN4</accession>
<dbReference type="PROSITE" id="PS51257">
    <property type="entry name" value="PROKAR_LIPOPROTEIN"/>
    <property type="match status" value="1"/>
</dbReference>
<proteinExistence type="predicted"/>
<dbReference type="RefSeq" id="WP_189362786.1">
    <property type="nucleotide sequence ID" value="NZ_BMWZ01000013.1"/>
</dbReference>
<name>A0A918RDN4_9FLAO</name>
<evidence type="ECO:0008006" key="3">
    <source>
        <dbReference type="Google" id="ProtNLM"/>
    </source>
</evidence>
<gene>
    <name evidence="1" type="ORF">GCM10007028_35500</name>
</gene>
<reference evidence="1" key="1">
    <citation type="journal article" date="2014" name="Int. J. Syst. Evol. Microbiol.">
        <title>Complete genome sequence of Corynebacterium casei LMG S-19264T (=DSM 44701T), isolated from a smear-ripened cheese.</title>
        <authorList>
            <consortium name="US DOE Joint Genome Institute (JGI-PGF)"/>
            <person name="Walter F."/>
            <person name="Albersmeier A."/>
            <person name="Kalinowski J."/>
            <person name="Ruckert C."/>
        </authorList>
    </citation>
    <scope>NUCLEOTIDE SEQUENCE</scope>
    <source>
        <strain evidence="1">KCTC 12710</strain>
    </source>
</reference>
<dbReference type="EMBL" id="BMWZ01000013">
    <property type="protein sequence ID" value="GGZ94004.1"/>
    <property type="molecule type" value="Genomic_DNA"/>
</dbReference>
<dbReference type="AlphaFoldDB" id="A0A918RDN4"/>
<protein>
    <recommendedName>
        <fullName evidence="3">Lipoprotein</fullName>
    </recommendedName>
</protein>
<sequence length="393" mass="46021">MKKIPLLIAVIAIAFACSTRKQVEKAVNTGNYDQAINTALRKLRTNKDKKRNYDYVVMLQDAYYKVIERDLGSIAHLKKDDNPEAYVKVYELYKGLDARQEAIKPILPLYINGENVAFKFNNYSDNIFQYRNKASNYLFEKGLALLENEDKTSMREAYNTLEYLQTINPNYENTAELLNEAHQRGMDYILVAINNETEQIIPKRLEDDLLSVDTYGLNKFWSTYHVNKLPNLDYDYTLQLNLKQINISPEQIKEREFVREKEIVDGWQYVLDDAGNVAKDTLGNDIKVDKLVKIQCRYFETIQTKSSQVIGDVVYKDLRTNQILNKFPIDSQFVFEYIYATSTGDRRALRREDINFLENRRVPFPNNEQMVYDTGEDLKLQLKNIINSYSFNR</sequence>
<dbReference type="Proteomes" id="UP000636004">
    <property type="component" value="Unassembled WGS sequence"/>
</dbReference>
<evidence type="ECO:0000313" key="1">
    <source>
        <dbReference type="EMBL" id="GGZ94004.1"/>
    </source>
</evidence>
<comment type="caution">
    <text evidence="1">The sequence shown here is derived from an EMBL/GenBank/DDBJ whole genome shotgun (WGS) entry which is preliminary data.</text>
</comment>